<dbReference type="STRING" id="1802315.A3F51_02935"/>
<proteinExistence type="predicted"/>
<evidence type="ECO:0000259" key="1">
    <source>
        <dbReference type="PROSITE" id="PS51707"/>
    </source>
</evidence>
<dbReference type="PANTHER" id="PTHR21028:SF2">
    <property type="entry name" value="CYTH DOMAIN-CONTAINING PROTEIN"/>
    <property type="match status" value="1"/>
</dbReference>
<accession>A0A1G2MXQ0</accession>
<organism evidence="2 3">
    <name type="scientific">Candidatus Taylorbacteria bacterium RIFCSPHIGHO2_12_FULL_45_16</name>
    <dbReference type="NCBI Taxonomy" id="1802315"/>
    <lineage>
        <taxon>Bacteria</taxon>
        <taxon>Candidatus Tayloriibacteriota</taxon>
    </lineage>
</organism>
<dbReference type="InterPro" id="IPR033469">
    <property type="entry name" value="CYTH-like_dom_sf"/>
</dbReference>
<dbReference type="CDD" id="cd07890">
    <property type="entry name" value="CYTH-like_AC_IV-like"/>
    <property type="match status" value="1"/>
</dbReference>
<dbReference type="InterPro" id="IPR023577">
    <property type="entry name" value="CYTH_domain"/>
</dbReference>
<dbReference type="SUPFAM" id="SSF55154">
    <property type="entry name" value="CYTH-like phosphatases"/>
    <property type="match status" value="1"/>
</dbReference>
<evidence type="ECO:0000313" key="3">
    <source>
        <dbReference type="Proteomes" id="UP000178089"/>
    </source>
</evidence>
<gene>
    <name evidence="2" type="ORF">A3F51_02935</name>
</gene>
<dbReference type="PANTHER" id="PTHR21028">
    <property type="entry name" value="SI:CH211-156B7.4"/>
    <property type="match status" value="1"/>
</dbReference>
<dbReference type="PROSITE" id="PS51707">
    <property type="entry name" value="CYTH"/>
    <property type="match status" value="1"/>
</dbReference>
<dbReference type="EMBL" id="MHRT01000010">
    <property type="protein sequence ID" value="OHA28705.1"/>
    <property type="molecule type" value="Genomic_DNA"/>
</dbReference>
<protein>
    <recommendedName>
        <fullName evidence="1">CYTH domain-containing protein</fullName>
    </recommendedName>
</protein>
<dbReference type="AlphaFoldDB" id="A0A1G2MXQ0"/>
<evidence type="ECO:0000313" key="2">
    <source>
        <dbReference type="EMBL" id="OHA28705.1"/>
    </source>
</evidence>
<dbReference type="Pfam" id="PF01928">
    <property type="entry name" value="CYTH"/>
    <property type="match status" value="1"/>
</dbReference>
<dbReference type="Gene3D" id="2.40.320.10">
    <property type="entry name" value="Hypothetical Protein Pfu-838710-001"/>
    <property type="match status" value="1"/>
</dbReference>
<name>A0A1G2MXQ0_9BACT</name>
<dbReference type="Proteomes" id="UP000178089">
    <property type="component" value="Unassembled WGS sequence"/>
</dbReference>
<sequence length="193" mass="22611">MHHEFEVKILNIDAAKIEEKLKKLGAVKEGDYLYRSCAFDYPGFTLDKQAAWVRVRDEGNKVMMAYKRRLGVKSNKGDDDGTEEVEVEVSDFETTKHFLMKIGMIVKFEQEKKRTRWKKGDVEFDLDTWPKLKTYLEIESASDKKVYEAMSWLGIDKKGAFLCSTTQIYEMNGIRDKDYISMTFDEWVKRGNE</sequence>
<dbReference type="InterPro" id="IPR008173">
    <property type="entry name" value="Adenylyl_cyclase_CyaB"/>
</dbReference>
<comment type="caution">
    <text evidence="2">The sequence shown here is derived from an EMBL/GenBank/DDBJ whole genome shotgun (WGS) entry which is preliminary data.</text>
</comment>
<reference evidence="2 3" key="1">
    <citation type="journal article" date="2016" name="Nat. Commun.">
        <title>Thousands of microbial genomes shed light on interconnected biogeochemical processes in an aquifer system.</title>
        <authorList>
            <person name="Anantharaman K."/>
            <person name="Brown C.T."/>
            <person name="Hug L.A."/>
            <person name="Sharon I."/>
            <person name="Castelle C.J."/>
            <person name="Probst A.J."/>
            <person name="Thomas B.C."/>
            <person name="Singh A."/>
            <person name="Wilkins M.J."/>
            <person name="Karaoz U."/>
            <person name="Brodie E.L."/>
            <person name="Williams K.H."/>
            <person name="Hubbard S.S."/>
            <person name="Banfield J.F."/>
        </authorList>
    </citation>
    <scope>NUCLEOTIDE SEQUENCE [LARGE SCALE GENOMIC DNA]</scope>
</reference>
<feature type="domain" description="CYTH" evidence="1">
    <location>
        <begin position="2"/>
        <end position="175"/>
    </location>
</feature>